<dbReference type="EMBL" id="CM047741">
    <property type="protein sequence ID" value="KAJ0039010.1"/>
    <property type="molecule type" value="Genomic_DNA"/>
</dbReference>
<gene>
    <name evidence="1" type="ORF">Pint_23413</name>
</gene>
<protein>
    <submittedName>
        <fullName evidence="1">Uncharacterized protein</fullName>
    </submittedName>
</protein>
<accession>A0ACC0YNS4</accession>
<organism evidence="1 2">
    <name type="scientific">Pistacia integerrima</name>
    <dbReference type="NCBI Taxonomy" id="434235"/>
    <lineage>
        <taxon>Eukaryota</taxon>
        <taxon>Viridiplantae</taxon>
        <taxon>Streptophyta</taxon>
        <taxon>Embryophyta</taxon>
        <taxon>Tracheophyta</taxon>
        <taxon>Spermatophyta</taxon>
        <taxon>Magnoliopsida</taxon>
        <taxon>eudicotyledons</taxon>
        <taxon>Gunneridae</taxon>
        <taxon>Pentapetalae</taxon>
        <taxon>rosids</taxon>
        <taxon>malvids</taxon>
        <taxon>Sapindales</taxon>
        <taxon>Anacardiaceae</taxon>
        <taxon>Pistacia</taxon>
    </lineage>
</organism>
<reference evidence="2" key="1">
    <citation type="journal article" date="2023" name="G3 (Bethesda)">
        <title>Genome assembly and association tests identify interacting loci associated with vigor, precocity, and sex in interspecific pistachio rootstocks.</title>
        <authorList>
            <person name="Palmer W."/>
            <person name="Jacygrad E."/>
            <person name="Sagayaradj S."/>
            <person name="Cavanaugh K."/>
            <person name="Han R."/>
            <person name="Bertier L."/>
            <person name="Beede B."/>
            <person name="Kafkas S."/>
            <person name="Golino D."/>
            <person name="Preece J."/>
            <person name="Michelmore R."/>
        </authorList>
    </citation>
    <scope>NUCLEOTIDE SEQUENCE [LARGE SCALE GENOMIC DNA]</scope>
</reference>
<keyword evidence="2" id="KW-1185">Reference proteome</keyword>
<evidence type="ECO:0000313" key="2">
    <source>
        <dbReference type="Proteomes" id="UP001163603"/>
    </source>
</evidence>
<evidence type="ECO:0000313" key="1">
    <source>
        <dbReference type="EMBL" id="KAJ0039010.1"/>
    </source>
</evidence>
<name>A0ACC0YNS4_9ROSI</name>
<dbReference type="Proteomes" id="UP001163603">
    <property type="component" value="Chromosome 6"/>
</dbReference>
<proteinExistence type="predicted"/>
<comment type="caution">
    <text evidence="1">The sequence shown here is derived from an EMBL/GenBank/DDBJ whole genome shotgun (WGS) entry which is preliminary data.</text>
</comment>
<sequence length="698" mass="75667">MACSCSPTPISAISFTNTTLPKETSYSSSSPSILTPRAMAKEVYFNRDGSATKKLQTGVDLVAELVGVTLGPKGRNVVLQNKYGPPKIVNDGETVLKQIELEDPLENVGVKLVRQAGARTNDLAGDGCTTSIILSQGLITEGVKVIAAGMNPVQIARGIEKTSKALVSELKLMSREVEDHELADVAAVSAGNDYTVGNMISDALQQVGRKGVVTIEKGKCAENSLQIVEGMHFDRGYLSPYFVTDRQKMTVEFHNCKLLLVDKKITNPKDMFKILDSAVKEKYPVVIVAEGIEQPALALLIRNKLKGVLKAAAIKAPAFGERKSHCLDDIAVLTGGTVIRDEMGLTLDKARKEVLGTAVKVVITKDSTLIVTDGSTRAALENRVSEIRGLVEVLLISLIYTVLGQFAFRSSNAASVAIFNRSTQMEPFINLSTVACNFALLKPDSTKQNTEENFQKKILKERIARLSGGIAILQVTSIYNSYYLDTVGAQTAVELKDKQLRIEDALNATKAAIEEGVVVGGGCSLLRLSTKVESIKELLENEEQKIGAEIFKRALCYPTRLIAKNAGVNGNVVVEKVLSNDDPRHGYNAAKNCYEDLMAAGIIDPSKVVRCCLEHAASVAKTFLTSDAVVVDIKESETIQKRKPFPTSANSLLSQQMLPAVEQRRKSMPTSPNPALFAKQMLSTNEQIRGRKPMPNLI</sequence>